<dbReference type="InterPro" id="IPR013022">
    <property type="entry name" value="Xyl_isomerase-like_TIM-brl"/>
</dbReference>
<dbReference type="OrthoDB" id="1114629at2"/>
<reference evidence="2 3" key="1">
    <citation type="submission" date="2018-06" db="EMBL/GenBank/DDBJ databases">
        <title>Genomic Encyclopedia of Archaeal and Bacterial Type Strains, Phase II (KMG-II): from individual species to whole genera.</title>
        <authorList>
            <person name="Goeker M."/>
        </authorList>
    </citation>
    <scope>NUCLEOTIDE SEQUENCE [LARGE SCALE GENOMIC DNA]</scope>
    <source>
        <strain evidence="2 3">DSM 12408</strain>
    </source>
</reference>
<dbReference type="AlphaFoldDB" id="A0A1A7R717"/>
<proteinExistence type="predicted"/>
<dbReference type="InterPro" id="IPR036237">
    <property type="entry name" value="Xyl_isomerase-like_sf"/>
</dbReference>
<feature type="domain" description="Xylose isomerase-like TIM barrel" evidence="1">
    <location>
        <begin position="68"/>
        <end position="309"/>
    </location>
</feature>
<keyword evidence="3" id="KW-1185">Reference proteome</keyword>
<accession>A0A1A7R717</accession>
<name>A0A1A7R717_9FLAO</name>
<dbReference type="RefSeq" id="WP_066429754.1">
    <property type="nucleotide sequence ID" value="NZ_LZRN01000001.1"/>
</dbReference>
<evidence type="ECO:0000313" key="3">
    <source>
        <dbReference type="Proteomes" id="UP000248987"/>
    </source>
</evidence>
<dbReference type="STRING" id="49280.A9996_00655"/>
<protein>
    <submittedName>
        <fullName evidence="2">Sugar phosphate isomerase/epimerase</fullName>
    </submittedName>
</protein>
<dbReference type="PANTHER" id="PTHR12110:SF53">
    <property type="entry name" value="BLR5974 PROTEIN"/>
    <property type="match status" value="1"/>
</dbReference>
<evidence type="ECO:0000259" key="1">
    <source>
        <dbReference type="Pfam" id="PF01261"/>
    </source>
</evidence>
<comment type="caution">
    <text evidence="2">The sequence shown here is derived from an EMBL/GenBank/DDBJ whole genome shotgun (WGS) entry which is preliminary data.</text>
</comment>
<organism evidence="2 3">
    <name type="scientific">Gelidibacter algens</name>
    <dbReference type="NCBI Taxonomy" id="49280"/>
    <lineage>
        <taxon>Bacteria</taxon>
        <taxon>Pseudomonadati</taxon>
        <taxon>Bacteroidota</taxon>
        <taxon>Flavobacteriia</taxon>
        <taxon>Flavobacteriales</taxon>
        <taxon>Flavobacteriaceae</taxon>
        <taxon>Gelidibacter</taxon>
    </lineage>
</organism>
<keyword evidence="2" id="KW-0413">Isomerase</keyword>
<dbReference type="PANTHER" id="PTHR12110">
    <property type="entry name" value="HYDROXYPYRUVATE ISOMERASE"/>
    <property type="match status" value="1"/>
</dbReference>
<dbReference type="GO" id="GO:0016853">
    <property type="term" value="F:isomerase activity"/>
    <property type="evidence" value="ECO:0007669"/>
    <property type="project" value="UniProtKB-KW"/>
</dbReference>
<gene>
    <name evidence="2" type="ORF">LX77_02793</name>
</gene>
<sequence>MTNKIFRTFCLTFLVTTLLVGCKETAAKSDQAQVMVGDKAPFFKLSLAQWSLHRAIQNNELDPMDFAEKAKEMGFEGIEYVSGLYTKKLESMGMEALLDSLKAESKAHGIENVLIMIDGEGDLAASDEKERNMAVENHKKWVDAAQFLGCHSIRVNLFGSNNEDEWTSNATKGLKQLAEYGKSKDINIIVENHGGFSSNAELLSSVIRNIDMDNCGTLPDFGNFCMKRESGGNWDGKCIDTYDNYKGIEEMMPYAKGVSAKSYDFDAEGNETTLDYPRLLKIVKDAGYTGFVGVEFEGSNVSEEKGIELTRNLLLKIGKDLSK</sequence>
<dbReference type="Pfam" id="PF01261">
    <property type="entry name" value="AP_endonuc_2"/>
    <property type="match status" value="1"/>
</dbReference>
<dbReference type="SUPFAM" id="SSF51658">
    <property type="entry name" value="Xylose isomerase-like"/>
    <property type="match status" value="1"/>
</dbReference>
<dbReference type="Gene3D" id="3.20.20.150">
    <property type="entry name" value="Divalent-metal-dependent TIM barrel enzymes"/>
    <property type="match status" value="1"/>
</dbReference>
<evidence type="ECO:0000313" key="2">
    <source>
        <dbReference type="EMBL" id="RAJ22134.1"/>
    </source>
</evidence>
<dbReference type="PROSITE" id="PS51257">
    <property type="entry name" value="PROKAR_LIPOPROTEIN"/>
    <property type="match status" value="1"/>
</dbReference>
<dbReference type="InterPro" id="IPR050312">
    <property type="entry name" value="IolE/XylAMocC-like"/>
</dbReference>
<dbReference type="Proteomes" id="UP000248987">
    <property type="component" value="Unassembled WGS sequence"/>
</dbReference>
<dbReference type="EMBL" id="QLLQ01000011">
    <property type="protein sequence ID" value="RAJ22134.1"/>
    <property type="molecule type" value="Genomic_DNA"/>
</dbReference>